<feature type="domain" description="WLM" evidence="7">
    <location>
        <begin position="1"/>
        <end position="204"/>
    </location>
</feature>
<dbReference type="PROSITE" id="PS50199">
    <property type="entry name" value="ZF_RANBP2_2"/>
    <property type="match status" value="1"/>
</dbReference>
<organism evidence="8 9">
    <name type="scientific">Cutaneotrichosporon cavernicola</name>
    <dbReference type="NCBI Taxonomy" id="279322"/>
    <lineage>
        <taxon>Eukaryota</taxon>
        <taxon>Fungi</taxon>
        <taxon>Dikarya</taxon>
        <taxon>Basidiomycota</taxon>
        <taxon>Agaricomycotina</taxon>
        <taxon>Tremellomycetes</taxon>
        <taxon>Trichosporonales</taxon>
        <taxon>Trichosporonaceae</taxon>
        <taxon>Cutaneotrichosporon</taxon>
    </lineage>
</organism>
<feature type="compositionally biased region" description="Acidic residues" evidence="5">
    <location>
        <begin position="415"/>
        <end position="427"/>
    </location>
</feature>
<name>A0AA48L3N5_9TREE</name>
<dbReference type="InterPro" id="IPR013536">
    <property type="entry name" value="WLM_dom"/>
</dbReference>
<dbReference type="PROSITE" id="PS01358">
    <property type="entry name" value="ZF_RANBP2_1"/>
    <property type="match status" value="1"/>
</dbReference>
<dbReference type="PANTHER" id="PTHR46622">
    <property type="entry name" value="DNA-DEPENDENT METALLOPROTEASE WSS1"/>
    <property type="match status" value="1"/>
</dbReference>
<sequence length="541" mass="59721">MQRPGQYITFIRSLQNRANPAEAEHILKAIAAQVKRIMGERFMLIGTLEEAAYNGVFAGRNWNHGQTVELVLRRPNGQFYPLSYMLSVMAHEMAHITVCSSGDGVDIKHMNHGPEFKKLNAAISKDIADLQAQRHYGDGFWSDGKRLHDGALLGAEGLKANELPLYVCGVTKSDARKTGTRRGCGPASSRARKMVDGEASHRSGRQTERRRKYGARNNVDMGESSGRLDGLRELTKEDHEWRKEWIDELVTQFVGQGLEEKKAKRRAADQFKKQNPWYRAGNTRGKHAAADRAAAYERLLGIGSQPKPEDEEDKLELTAYESEEGEGSSNDDIQIMDVEDPHVSIEERRKELDTEHNGETSGPSGGLRPEWEEFFAQPATSKAGRELRGSDRSGMSSGRSSFPKGRGRAAASCDEPIEILDSSDEECEPHKRFRTAKGDGDSTKHLTRGTGRQTQASTSSSFSERDLIREQRLRALGGATTTLSGTSHPSGGRSVSKATIKLEDWTDGWACSVCSLNNPDSRTRCGVCEARPDGTGSIAQE</sequence>
<feature type="region of interest" description="Disordered" evidence="5">
    <location>
        <begin position="476"/>
        <end position="495"/>
    </location>
</feature>
<keyword evidence="1" id="KW-0479">Metal-binding</keyword>
<dbReference type="GO" id="GO:0006281">
    <property type="term" value="P:DNA repair"/>
    <property type="evidence" value="ECO:0007669"/>
    <property type="project" value="TreeGrafter"/>
</dbReference>
<feature type="compositionally biased region" description="Low complexity" evidence="5">
    <location>
        <begin position="392"/>
        <end position="401"/>
    </location>
</feature>
<feature type="compositionally biased region" description="Polar residues" evidence="5">
    <location>
        <begin position="450"/>
        <end position="462"/>
    </location>
</feature>
<feature type="region of interest" description="Disordered" evidence="5">
    <location>
        <begin position="177"/>
        <end position="226"/>
    </location>
</feature>
<protein>
    <recommendedName>
        <fullName evidence="10">WLM-domain-containing protein</fullName>
    </recommendedName>
</protein>
<dbReference type="AlphaFoldDB" id="A0AA48L3N5"/>
<keyword evidence="9" id="KW-1185">Reference proteome</keyword>
<dbReference type="KEGG" id="ccac:CcaHIS019_0401630"/>
<evidence type="ECO:0000256" key="3">
    <source>
        <dbReference type="ARBA" id="ARBA00022833"/>
    </source>
</evidence>
<evidence type="ECO:0000256" key="4">
    <source>
        <dbReference type="PROSITE-ProRule" id="PRU00322"/>
    </source>
</evidence>
<feature type="domain" description="RanBP2-type" evidence="6">
    <location>
        <begin position="505"/>
        <end position="534"/>
    </location>
</feature>
<proteinExistence type="predicted"/>
<evidence type="ECO:0000259" key="6">
    <source>
        <dbReference type="PROSITE" id="PS50199"/>
    </source>
</evidence>
<keyword evidence="2 4" id="KW-0863">Zinc-finger</keyword>
<dbReference type="SMART" id="SM00547">
    <property type="entry name" value="ZnF_RBZ"/>
    <property type="match status" value="1"/>
</dbReference>
<evidence type="ECO:0008006" key="10">
    <source>
        <dbReference type="Google" id="ProtNLM"/>
    </source>
</evidence>
<evidence type="ECO:0000259" key="7">
    <source>
        <dbReference type="PROSITE" id="PS51397"/>
    </source>
</evidence>
<gene>
    <name evidence="8" type="ORF">CcaverHIS019_0401630</name>
</gene>
<feature type="compositionally biased region" description="Basic and acidic residues" evidence="5">
    <location>
        <begin position="339"/>
        <end position="358"/>
    </location>
</feature>
<dbReference type="GO" id="GO:0008237">
    <property type="term" value="F:metallopeptidase activity"/>
    <property type="evidence" value="ECO:0007669"/>
    <property type="project" value="TreeGrafter"/>
</dbReference>
<dbReference type="Proteomes" id="UP001233271">
    <property type="component" value="Chromosome 4"/>
</dbReference>
<dbReference type="GO" id="GO:0008270">
    <property type="term" value="F:zinc ion binding"/>
    <property type="evidence" value="ECO:0007669"/>
    <property type="project" value="UniProtKB-KW"/>
</dbReference>
<dbReference type="EMBL" id="AP028215">
    <property type="protein sequence ID" value="BEI91343.1"/>
    <property type="molecule type" value="Genomic_DNA"/>
</dbReference>
<feature type="region of interest" description="Disordered" evidence="5">
    <location>
        <begin position="265"/>
        <end position="287"/>
    </location>
</feature>
<dbReference type="GO" id="GO:0005634">
    <property type="term" value="C:nucleus"/>
    <property type="evidence" value="ECO:0007669"/>
    <property type="project" value="TreeGrafter"/>
</dbReference>
<dbReference type="PROSITE" id="PS51397">
    <property type="entry name" value="WLM"/>
    <property type="match status" value="1"/>
</dbReference>
<dbReference type="GeneID" id="85495213"/>
<feature type="compositionally biased region" description="Low complexity" evidence="5">
    <location>
        <begin position="476"/>
        <end position="487"/>
    </location>
</feature>
<evidence type="ECO:0000313" key="9">
    <source>
        <dbReference type="Proteomes" id="UP001233271"/>
    </source>
</evidence>
<evidence type="ECO:0000256" key="5">
    <source>
        <dbReference type="SAM" id="MobiDB-lite"/>
    </source>
</evidence>
<feature type="region of interest" description="Disordered" evidence="5">
    <location>
        <begin position="300"/>
        <end position="468"/>
    </location>
</feature>
<keyword evidence="3" id="KW-0862">Zinc</keyword>
<evidence type="ECO:0000313" key="8">
    <source>
        <dbReference type="EMBL" id="BEI91343.1"/>
    </source>
</evidence>
<dbReference type="InterPro" id="IPR053000">
    <property type="entry name" value="WSS1-like_metalloprotease"/>
</dbReference>
<evidence type="ECO:0000256" key="1">
    <source>
        <dbReference type="ARBA" id="ARBA00022723"/>
    </source>
</evidence>
<evidence type="ECO:0000256" key="2">
    <source>
        <dbReference type="ARBA" id="ARBA00022771"/>
    </source>
</evidence>
<dbReference type="Pfam" id="PF08325">
    <property type="entry name" value="WLM"/>
    <property type="match status" value="1"/>
</dbReference>
<dbReference type="RefSeq" id="XP_060456608.1">
    <property type="nucleotide sequence ID" value="XM_060599968.1"/>
</dbReference>
<reference evidence="8" key="1">
    <citation type="journal article" date="2023" name="BMC Genomics">
        <title>Chromosome-level genome assemblies of Cutaneotrichosporon spp. (Trichosporonales, Basidiomycota) reveal imbalanced evolution between nucleotide sequences and chromosome synteny.</title>
        <authorList>
            <person name="Kobayashi Y."/>
            <person name="Kayamori A."/>
            <person name="Aoki K."/>
            <person name="Shiwa Y."/>
            <person name="Matsutani M."/>
            <person name="Fujita N."/>
            <person name="Sugita T."/>
            <person name="Iwasaki W."/>
            <person name="Tanaka N."/>
            <person name="Takashima M."/>
        </authorList>
    </citation>
    <scope>NUCLEOTIDE SEQUENCE</scope>
    <source>
        <strain evidence="8">HIS019</strain>
    </source>
</reference>
<dbReference type="InterPro" id="IPR001876">
    <property type="entry name" value="Znf_RanBP2"/>
</dbReference>
<accession>A0AA48L3N5</accession>
<dbReference type="Gene3D" id="4.10.1060.10">
    <property type="entry name" value="Zinc finger, RanBP2-type"/>
    <property type="match status" value="1"/>
</dbReference>
<feature type="compositionally biased region" description="Basic and acidic residues" evidence="5">
    <location>
        <begin position="193"/>
        <end position="207"/>
    </location>
</feature>
<dbReference type="PANTHER" id="PTHR46622:SF1">
    <property type="entry name" value="DNA-DEPENDENT METALLOPROTEASE WSS1"/>
    <property type="match status" value="1"/>
</dbReference>